<dbReference type="AlphaFoldDB" id="A0A9X2B356"/>
<dbReference type="SUPFAM" id="SSF52540">
    <property type="entry name" value="P-loop containing nucleoside triphosphate hydrolases"/>
    <property type="match status" value="1"/>
</dbReference>
<accession>A0A9X2B356</accession>
<dbReference type="InterPro" id="IPR003593">
    <property type="entry name" value="AAA+_ATPase"/>
</dbReference>
<dbReference type="SMART" id="SM00487">
    <property type="entry name" value="DEXDc"/>
    <property type="match status" value="1"/>
</dbReference>
<organism evidence="2 3">
    <name type="scientific">Corynebacterium kalidii</name>
    <dbReference type="NCBI Taxonomy" id="2931982"/>
    <lineage>
        <taxon>Bacteria</taxon>
        <taxon>Bacillati</taxon>
        <taxon>Actinomycetota</taxon>
        <taxon>Actinomycetes</taxon>
        <taxon>Mycobacteriales</taxon>
        <taxon>Corynebacteriaceae</taxon>
        <taxon>Corynebacterium</taxon>
    </lineage>
</organism>
<dbReference type="InterPro" id="IPR014001">
    <property type="entry name" value="Helicase_ATP-bd"/>
</dbReference>
<dbReference type="SMART" id="SM00382">
    <property type="entry name" value="AAA"/>
    <property type="match status" value="1"/>
</dbReference>
<keyword evidence="3" id="KW-1185">Reference proteome</keyword>
<dbReference type="PROSITE" id="PS50164">
    <property type="entry name" value="GIY_YIG"/>
    <property type="match status" value="1"/>
</dbReference>
<dbReference type="CDD" id="cd10439">
    <property type="entry name" value="GIY-YIG_COG3410"/>
    <property type="match status" value="1"/>
</dbReference>
<dbReference type="InterPro" id="IPR018647">
    <property type="entry name" value="SLFN_3-like_DNA/RNA_helicase"/>
</dbReference>
<proteinExistence type="predicted"/>
<dbReference type="InterPro" id="IPR000305">
    <property type="entry name" value="GIY-YIG_endonuc"/>
</dbReference>
<sequence length="600" mass="68074">MASTTSSQSTASPLTRHSYEIRTFEFSPAGHCELHLDATMHDWPVVYVLHRPATTPRGKGEVYVGESLNMDKRFGDHLKNDAKSHLEVAEVIVDDTFNKSACLDLESFLINLSSGDESNRMLNSNAGQQEKNYYNRPYYQLRFREIFEELRARGVFSKSIREIENSEMFKYSPFKSLNEDQLSVVSDILDGLVEDFASPPDGNQVAVVQGDPGTGKTIVATFLMKLLSDLGSDVDDLDEKRESVFEDFFLDDIRALFRNRRVGLVVPMQDLRRTLSRVFAATPGLSADMVRSPREVALDDERYDLLVVDEAHRLSQFGAQSIGALTKEFREINESLFGGQRPEASQLDWIRARSDNTILMVDTSQTVKPIDLSTSVLRALIDARDAGHRREYVLHSQMRSIGGNDYIDYVKQVLSPYPPEARADFGPYEIGLVDDPRVLVDLIRAKNEVHGLSRVVAGYAWDWVSKKSPEKFDIHLDNDVHLRWNSTVTDWINSQKSPHEAGSIHTVQGHDLNFAGVIFGKDLQYDLEKEELVVSREDYRDKTGKRNNKLAGRATTDEMLLEFITNIYYVLMTRGVHGTYIHAVDPGLREYLGRYFPVVE</sequence>
<comment type="caution">
    <text evidence="2">The sequence shown here is derived from an EMBL/GenBank/DDBJ whole genome shotgun (WGS) entry which is preliminary data.</text>
</comment>
<dbReference type="Proteomes" id="UP001139207">
    <property type="component" value="Unassembled WGS sequence"/>
</dbReference>
<dbReference type="InterPro" id="IPR027417">
    <property type="entry name" value="P-loop_NTPase"/>
</dbReference>
<name>A0A9X2B356_9CORY</name>
<reference evidence="2" key="1">
    <citation type="submission" date="2022-04" db="EMBL/GenBank/DDBJ databases">
        <title>Corynebacterium kalidii LD5P10.</title>
        <authorList>
            <person name="Sun J.Q."/>
        </authorList>
    </citation>
    <scope>NUCLEOTIDE SEQUENCE</scope>
    <source>
        <strain evidence="2">LD5P10</strain>
    </source>
</reference>
<protein>
    <submittedName>
        <fullName evidence="2">DUF2075 domain-containing protein</fullName>
    </submittedName>
</protein>
<evidence type="ECO:0000313" key="2">
    <source>
        <dbReference type="EMBL" id="MCJ7859485.1"/>
    </source>
</evidence>
<dbReference type="Pfam" id="PF09848">
    <property type="entry name" value="SLFN-g3_helicase"/>
    <property type="match status" value="1"/>
</dbReference>
<gene>
    <name evidence="2" type="ORF">MUN33_12310</name>
</gene>
<dbReference type="EMBL" id="JALIEA010000017">
    <property type="protein sequence ID" value="MCJ7859485.1"/>
    <property type="molecule type" value="Genomic_DNA"/>
</dbReference>
<evidence type="ECO:0000259" key="1">
    <source>
        <dbReference type="PROSITE" id="PS50164"/>
    </source>
</evidence>
<dbReference type="Gene3D" id="3.40.50.300">
    <property type="entry name" value="P-loop containing nucleotide triphosphate hydrolases"/>
    <property type="match status" value="1"/>
</dbReference>
<evidence type="ECO:0000313" key="3">
    <source>
        <dbReference type="Proteomes" id="UP001139207"/>
    </source>
</evidence>
<dbReference type="RefSeq" id="WP_244805212.1">
    <property type="nucleotide sequence ID" value="NZ_JALIEA010000017.1"/>
</dbReference>
<feature type="domain" description="GIY-YIG" evidence="1">
    <location>
        <begin position="42"/>
        <end position="120"/>
    </location>
</feature>